<protein>
    <submittedName>
        <fullName evidence="1">Uncharacterized protein</fullName>
    </submittedName>
</protein>
<accession>A0A8H7AE57</accession>
<comment type="caution">
    <text evidence="1">The sequence shown here is derived from an EMBL/GenBank/DDBJ whole genome shotgun (WGS) entry which is preliminary data.</text>
</comment>
<name>A0A8H7AE57_9EURO</name>
<evidence type="ECO:0000313" key="2">
    <source>
        <dbReference type="Proteomes" id="UP000606974"/>
    </source>
</evidence>
<proteinExistence type="predicted"/>
<keyword evidence="2" id="KW-1185">Reference proteome</keyword>
<dbReference type="AlphaFoldDB" id="A0A8H7AE57"/>
<dbReference type="Proteomes" id="UP000606974">
    <property type="component" value="Unassembled WGS sequence"/>
</dbReference>
<organism evidence="1 2">
    <name type="scientific">Endocarpon pusillum</name>
    <dbReference type="NCBI Taxonomy" id="364733"/>
    <lineage>
        <taxon>Eukaryota</taxon>
        <taxon>Fungi</taxon>
        <taxon>Dikarya</taxon>
        <taxon>Ascomycota</taxon>
        <taxon>Pezizomycotina</taxon>
        <taxon>Eurotiomycetes</taxon>
        <taxon>Chaetothyriomycetidae</taxon>
        <taxon>Verrucariales</taxon>
        <taxon>Verrucariaceae</taxon>
        <taxon>Endocarpon</taxon>
    </lineage>
</organism>
<dbReference type="EMBL" id="JAACFV010000087">
    <property type="protein sequence ID" value="KAF7506414.1"/>
    <property type="molecule type" value="Genomic_DNA"/>
</dbReference>
<reference evidence="1" key="1">
    <citation type="submission" date="2020-02" db="EMBL/GenBank/DDBJ databases">
        <authorList>
            <person name="Palmer J.M."/>
        </authorList>
    </citation>
    <scope>NUCLEOTIDE SEQUENCE</scope>
    <source>
        <strain evidence="1">EPUS1.4</strain>
        <tissue evidence="1">Thallus</tissue>
    </source>
</reference>
<evidence type="ECO:0000313" key="1">
    <source>
        <dbReference type="EMBL" id="KAF7506414.1"/>
    </source>
</evidence>
<sequence length="93" mass="9865">MAAKETMTLSKLRSGKGCWISTMQRANTNLSSRACHCRSSASAATSSSLFSAYGSNSASDDQNGHVDVGYNVEEVVGRLGQKSLLSLDLPNHI</sequence>
<gene>
    <name evidence="1" type="ORF">GJ744_011768</name>
</gene>